<reference evidence="1 2" key="1">
    <citation type="journal article" date="2012" name="PLoS Pathog.">
        <title>Diverse lifestyles and strategies of plant pathogenesis encoded in the genomes of eighteen Dothideomycetes fungi.</title>
        <authorList>
            <person name="Ohm R.A."/>
            <person name="Feau N."/>
            <person name="Henrissat B."/>
            <person name="Schoch C.L."/>
            <person name="Horwitz B.A."/>
            <person name="Barry K.W."/>
            <person name="Condon B.J."/>
            <person name="Copeland A.C."/>
            <person name="Dhillon B."/>
            <person name="Glaser F."/>
            <person name="Hesse C.N."/>
            <person name="Kosti I."/>
            <person name="LaButti K."/>
            <person name="Lindquist E.A."/>
            <person name="Lucas S."/>
            <person name="Salamov A.A."/>
            <person name="Bradshaw R.E."/>
            <person name="Ciuffetti L."/>
            <person name="Hamelin R.C."/>
            <person name="Kema G.H.J."/>
            <person name="Lawrence C."/>
            <person name="Scott J.A."/>
            <person name="Spatafora J.W."/>
            <person name="Turgeon B.G."/>
            <person name="de Wit P.J.G.M."/>
            <person name="Zhong S."/>
            <person name="Goodwin S.B."/>
            <person name="Grigoriev I.V."/>
        </authorList>
    </citation>
    <scope>NUCLEOTIDE SEQUENCE [LARGE SCALE GENOMIC DNA]</scope>
    <source>
        <strain evidence="1 2">CIRAD86</strain>
    </source>
</reference>
<protein>
    <submittedName>
        <fullName evidence="1">Uncharacterized protein</fullName>
    </submittedName>
</protein>
<organism evidence="1 2">
    <name type="scientific">Pseudocercospora fijiensis (strain CIRAD86)</name>
    <name type="common">Black leaf streak disease fungus</name>
    <name type="synonym">Mycosphaerella fijiensis</name>
    <dbReference type="NCBI Taxonomy" id="383855"/>
    <lineage>
        <taxon>Eukaryota</taxon>
        <taxon>Fungi</taxon>
        <taxon>Dikarya</taxon>
        <taxon>Ascomycota</taxon>
        <taxon>Pezizomycotina</taxon>
        <taxon>Dothideomycetes</taxon>
        <taxon>Dothideomycetidae</taxon>
        <taxon>Mycosphaerellales</taxon>
        <taxon>Mycosphaerellaceae</taxon>
        <taxon>Pseudocercospora</taxon>
    </lineage>
</organism>
<dbReference type="Proteomes" id="UP000016932">
    <property type="component" value="Unassembled WGS sequence"/>
</dbReference>
<keyword evidence="2" id="KW-1185">Reference proteome</keyword>
<dbReference type="HOGENOM" id="CLU_1705018_0_0_1"/>
<gene>
    <name evidence="1" type="ORF">MYCFIDRAFT_174901</name>
</gene>
<dbReference type="KEGG" id="pfj:MYCFIDRAFT_174901"/>
<dbReference type="RefSeq" id="XP_007926684.1">
    <property type="nucleotide sequence ID" value="XM_007928493.1"/>
</dbReference>
<proteinExistence type="predicted"/>
<sequence length="154" mass="16898">MLGNPGQEPKLSLLSQPIESDLANGRSLRTPSPSFCQGISSSSSYSNTTSAYPHSWQSSSTLSRFRSWYLIQELNMGPTCQNSPSMAGLFCHSSPLPEYRPCARTRRPASTFFRMDYLQSSPWPSSSFLVHSHNLLAITSLFANPSSALFPVGS</sequence>
<name>M3AFV7_PSEFD</name>
<accession>M3AFV7</accession>
<evidence type="ECO:0000313" key="2">
    <source>
        <dbReference type="Proteomes" id="UP000016932"/>
    </source>
</evidence>
<dbReference type="GeneID" id="19333273"/>
<dbReference type="VEuPathDB" id="FungiDB:MYCFIDRAFT_174901"/>
<dbReference type="EMBL" id="KB446558">
    <property type="protein sequence ID" value="EME83476.1"/>
    <property type="molecule type" value="Genomic_DNA"/>
</dbReference>
<evidence type="ECO:0000313" key="1">
    <source>
        <dbReference type="EMBL" id="EME83476.1"/>
    </source>
</evidence>
<dbReference type="AlphaFoldDB" id="M3AFV7"/>